<dbReference type="NCBIfam" id="TIGR01439">
    <property type="entry name" value="lp_hng_hel_AbrB"/>
    <property type="match status" value="1"/>
</dbReference>
<dbReference type="STRING" id="698757.Pogu_0500"/>
<dbReference type="AlphaFoldDB" id="H6Q763"/>
<dbReference type="InterPro" id="IPR037914">
    <property type="entry name" value="SpoVT-AbrB_sf"/>
</dbReference>
<gene>
    <name evidence="2" type="ordered locus">Pogu_0500</name>
</gene>
<dbReference type="InterPro" id="IPR007159">
    <property type="entry name" value="SpoVT-AbrB_dom"/>
</dbReference>
<proteinExistence type="predicted"/>
<dbReference type="EMBL" id="CP003316">
    <property type="protein sequence ID" value="AFA38527.1"/>
    <property type="molecule type" value="Genomic_DNA"/>
</dbReference>
<dbReference type="KEGG" id="pog:Pogu_0500"/>
<dbReference type="PROSITE" id="PS51740">
    <property type="entry name" value="SPOVT_ABRB"/>
    <property type="match status" value="1"/>
</dbReference>
<dbReference type="SMART" id="SM00966">
    <property type="entry name" value="SpoVT_AbrB"/>
    <property type="match status" value="1"/>
</dbReference>
<feature type="domain" description="SpoVT-AbrB" evidence="1">
    <location>
        <begin position="3"/>
        <end position="45"/>
    </location>
</feature>
<sequence length="77" mass="8840">MFVEIVEVDGSGRIYLPAEIRRRIGARRFRVRVVEGGILLEPVDDVDRYYGKFGPAKYRTLEEIEGAVRDASQVDLR</sequence>
<dbReference type="SUPFAM" id="SSF89447">
    <property type="entry name" value="AbrB/MazE/MraZ-like"/>
    <property type="match status" value="1"/>
</dbReference>
<evidence type="ECO:0000313" key="2">
    <source>
        <dbReference type="EMBL" id="AFA38527.1"/>
    </source>
</evidence>
<name>H6Q763_PYROT</name>
<dbReference type="eggNOG" id="arCOG00823">
    <property type="taxonomic scope" value="Archaea"/>
</dbReference>
<reference evidence="2 3" key="1">
    <citation type="journal article" date="2012" name="Stand. Genomic Sci.">
        <title>Complete genome sequence of Pyrobaculum oguniense.</title>
        <authorList>
            <person name="Bernick D.L."/>
            <person name="Karplus K."/>
            <person name="Lui L.M."/>
            <person name="Coker J.K."/>
            <person name="Murphy J.N."/>
            <person name="Chan P.P."/>
            <person name="Cozen A.E."/>
            <person name="Lowe T.M."/>
        </authorList>
    </citation>
    <scope>NUCLEOTIDE SEQUENCE [LARGE SCALE GENOMIC DNA]</scope>
    <source>
        <strain evidence="2 3">TE7</strain>
    </source>
</reference>
<dbReference type="Proteomes" id="UP000009062">
    <property type="component" value="Chromosome"/>
</dbReference>
<accession>H6Q763</accession>
<organism evidence="2 3">
    <name type="scientific">Pyrobaculum oguniense (strain DSM 13380 / JCM 10595 / TE7)</name>
    <dbReference type="NCBI Taxonomy" id="698757"/>
    <lineage>
        <taxon>Archaea</taxon>
        <taxon>Thermoproteota</taxon>
        <taxon>Thermoprotei</taxon>
        <taxon>Thermoproteales</taxon>
        <taxon>Thermoproteaceae</taxon>
        <taxon>Pyrobaculum</taxon>
    </lineage>
</organism>
<protein>
    <submittedName>
        <fullName evidence="2">Looped-hinge helix DNA binding domain, AbrB family</fullName>
    </submittedName>
</protein>
<evidence type="ECO:0000259" key="1">
    <source>
        <dbReference type="PROSITE" id="PS51740"/>
    </source>
</evidence>
<evidence type="ECO:0000313" key="3">
    <source>
        <dbReference type="Proteomes" id="UP000009062"/>
    </source>
</evidence>
<dbReference type="HOGENOM" id="CLU_158484_13_0_2"/>
<keyword evidence="3" id="KW-1185">Reference proteome</keyword>
<dbReference type="GO" id="GO:0003677">
    <property type="term" value="F:DNA binding"/>
    <property type="evidence" value="ECO:0007669"/>
    <property type="project" value="InterPro"/>
</dbReference>